<keyword evidence="2" id="KW-1185">Reference proteome</keyword>
<dbReference type="EMBL" id="JAIVGD010000026">
    <property type="protein sequence ID" value="KAH0741161.1"/>
    <property type="molecule type" value="Genomic_DNA"/>
</dbReference>
<proteinExistence type="predicted"/>
<evidence type="ECO:0000313" key="2">
    <source>
        <dbReference type="Proteomes" id="UP000826656"/>
    </source>
</evidence>
<reference evidence="1 2" key="1">
    <citation type="journal article" date="2021" name="bioRxiv">
        <title>Chromosome-scale and haplotype-resolved genome assembly of a tetraploid potato cultivar.</title>
        <authorList>
            <person name="Sun H."/>
            <person name="Jiao W.-B."/>
            <person name="Krause K."/>
            <person name="Campoy J.A."/>
            <person name="Goel M."/>
            <person name="Folz-Donahue K."/>
            <person name="Kukat C."/>
            <person name="Huettel B."/>
            <person name="Schneeberger K."/>
        </authorList>
    </citation>
    <scope>NUCLEOTIDE SEQUENCE [LARGE SCALE GENOMIC DNA]</scope>
    <source>
        <strain evidence="1">SolTubOtavaFocal</strain>
        <tissue evidence="1">Leaves</tissue>
    </source>
</reference>
<sequence>MASVFVKYREGDALVADKRNFKGKSRDMLHSRSSGHIRIYCRAKESNMAQKVAKEKEDWKNCLVAEARTIDVMVSINLEEDLIEDSEYNAVDHVEKKNVDVISMKQETIKDVHTGDMVASIEQIKEINSEQAVSDRTF</sequence>
<evidence type="ECO:0000313" key="1">
    <source>
        <dbReference type="EMBL" id="KAH0741161.1"/>
    </source>
</evidence>
<name>A0ABQ7U2M6_SOLTU</name>
<dbReference type="Proteomes" id="UP000826656">
    <property type="component" value="Unassembled WGS sequence"/>
</dbReference>
<accession>A0ABQ7U2M6</accession>
<organism evidence="1 2">
    <name type="scientific">Solanum tuberosum</name>
    <name type="common">Potato</name>
    <dbReference type="NCBI Taxonomy" id="4113"/>
    <lineage>
        <taxon>Eukaryota</taxon>
        <taxon>Viridiplantae</taxon>
        <taxon>Streptophyta</taxon>
        <taxon>Embryophyta</taxon>
        <taxon>Tracheophyta</taxon>
        <taxon>Spermatophyta</taxon>
        <taxon>Magnoliopsida</taxon>
        <taxon>eudicotyledons</taxon>
        <taxon>Gunneridae</taxon>
        <taxon>Pentapetalae</taxon>
        <taxon>asterids</taxon>
        <taxon>lamiids</taxon>
        <taxon>Solanales</taxon>
        <taxon>Solanaceae</taxon>
        <taxon>Solanoideae</taxon>
        <taxon>Solaneae</taxon>
        <taxon>Solanum</taxon>
    </lineage>
</organism>
<protein>
    <submittedName>
        <fullName evidence="1">Uncharacterized protein</fullName>
    </submittedName>
</protein>
<comment type="caution">
    <text evidence="1">The sequence shown here is derived from an EMBL/GenBank/DDBJ whole genome shotgun (WGS) entry which is preliminary data.</text>
</comment>
<gene>
    <name evidence="1" type="ORF">KY290_034204</name>
</gene>